<proteinExistence type="inferred from homology"/>
<protein>
    <recommendedName>
        <fullName evidence="3">Small ribosomal subunit protein bS16</fullName>
    </recommendedName>
</protein>
<evidence type="ECO:0000256" key="2">
    <source>
        <dbReference type="ARBA" id="ARBA00023274"/>
    </source>
</evidence>
<dbReference type="HAMAP" id="MF_00385">
    <property type="entry name" value="Ribosomal_bS16"/>
    <property type="match status" value="1"/>
</dbReference>
<dbReference type="Proteomes" id="UP000731465">
    <property type="component" value="Unassembled WGS sequence"/>
</dbReference>
<reference evidence="4 5" key="1">
    <citation type="submission" date="2021-03" db="EMBL/GenBank/DDBJ databases">
        <title>Succinivibrio sp. nov. isolated from feces of cow.</title>
        <authorList>
            <person name="Choi J.-Y."/>
        </authorList>
    </citation>
    <scope>NUCLEOTIDE SEQUENCE [LARGE SCALE GENOMIC DNA]</scope>
    <source>
        <strain evidence="4 5">AGMB01872</strain>
    </source>
</reference>
<dbReference type="Pfam" id="PF00886">
    <property type="entry name" value="Ribosomal_S16"/>
    <property type="match status" value="1"/>
</dbReference>
<evidence type="ECO:0000256" key="1">
    <source>
        <dbReference type="ARBA" id="ARBA00022980"/>
    </source>
</evidence>
<dbReference type="NCBIfam" id="TIGR00002">
    <property type="entry name" value="S16"/>
    <property type="match status" value="1"/>
</dbReference>
<keyword evidence="2 3" id="KW-0687">Ribonucleoprotein</keyword>
<evidence type="ECO:0000313" key="4">
    <source>
        <dbReference type="EMBL" id="MBW7569720.1"/>
    </source>
</evidence>
<name>A0ABS7DFS1_9GAMM</name>
<dbReference type="SUPFAM" id="SSF54565">
    <property type="entry name" value="Ribosomal protein S16"/>
    <property type="match status" value="1"/>
</dbReference>
<dbReference type="Gene3D" id="3.30.1320.10">
    <property type="match status" value="1"/>
</dbReference>
<dbReference type="EMBL" id="JAGFNY010000004">
    <property type="protein sequence ID" value="MBW7569720.1"/>
    <property type="molecule type" value="Genomic_DNA"/>
</dbReference>
<organism evidence="4 5">
    <name type="scientific">Succinivibrio faecicola</name>
    <dbReference type="NCBI Taxonomy" id="2820300"/>
    <lineage>
        <taxon>Bacteria</taxon>
        <taxon>Pseudomonadati</taxon>
        <taxon>Pseudomonadota</taxon>
        <taxon>Gammaproteobacteria</taxon>
        <taxon>Aeromonadales</taxon>
        <taxon>Succinivibrionaceae</taxon>
        <taxon>Succinivibrio</taxon>
    </lineage>
</organism>
<comment type="similarity">
    <text evidence="3">Belongs to the bacterial ribosomal protein bS16 family.</text>
</comment>
<dbReference type="PANTHER" id="PTHR12919">
    <property type="entry name" value="30S RIBOSOMAL PROTEIN S16"/>
    <property type="match status" value="1"/>
</dbReference>
<dbReference type="GO" id="GO:0016740">
    <property type="term" value="F:transferase activity"/>
    <property type="evidence" value="ECO:0007669"/>
    <property type="project" value="UniProtKB-KW"/>
</dbReference>
<keyword evidence="1 3" id="KW-0689">Ribosomal protein</keyword>
<keyword evidence="5" id="KW-1185">Reference proteome</keyword>
<accession>A0ABS7DFS1</accession>
<sequence length="120" mass="13260">MVVIRLRRLGAKKRPFYHVIVADSRFATSGRFIEQVGIFNPVANGKEIRLRLDLESINAWIAKGAQPSDRVKRLLWEAEQGEEAVLKAKEEKHAKAVAARKAAAEAKAKAEAEAAQAEQA</sequence>
<dbReference type="InterPro" id="IPR000307">
    <property type="entry name" value="Ribosomal_bS16"/>
</dbReference>
<evidence type="ECO:0000256" key="3">
    <source>
        <dbReference type="HAMAP-Rule" id="MF_00385"/>
    </source>
</evidence>
<dbReference type="PANTHER" id="PTHR12919:SF20">
    <property type="entry name" value="SMALL RIBOSOMAL SUBUNIT PROTEIN BS16M"/>
    <property type="match status" value="1"/>
</dbReference>
<comment type="caution">
    <text evidence="4">The sequence shown here is derived from an EMBL/GenBank/DDBJ whole genome shotgun (WGS) entry which is preliminary data.</text>
</comment>
<keyword evidence="4" id="KW-0808">Transferase</keyword>
<gene>
    <name evidence="3 4" type="primary">rpsP</name>
    <name evidence="4" type="ORF">J5V48_02305</name>
</gene>
<dbReference type="GO" id="GO:0005840">
    <property type="term" value="C:ribosome"/>
    <property type="evidence" value="ECO:0007669"/>
    <property type="project" value="UniProtKB-KW"/>
</dbReference>
<evidence type="ECO:0000313" key="5">
    <source>
        <dbReference type="Proteomes" id="UP000731465"/>
    </source>
</evidence>
<dbReference type="InterPro" id="IPR023803">
    <property type="entry name" value="Ribosomal_bS16_dom_sf"/>
</dbReference>